<dbReference type="AlphaFoldDB" id="A0A8J5WPQ4"/>
<accession>A0A8J5WPQ4</accession>
<evidence type="ECO:0000256" key="1">
    <source>
        <dbReference type="SAM" id="MobiDB-lite"/>
    </source>
</evidence>
<comment type="caution">
    <text evidence="2">The sequence shown here is derived from an EMBL/GenBank/DDBJ whole genome shotgun (WGS) entry which is preliminary data.</text>
</comment>
<feature type="compositionally biased region" description="Polar residues" evidence="1">
    <location>
        <begin position="55"/>
        <end position="65"/>
    </location>
</feature>
<keyword evidence="3" id="KW-1185">Reference proteome</keyword>
<reference evidence="2" key="2">
    <citation type="submission" date="2021-02" db="EMBL/GenBank/DDBJ databases">
        <authorList>
            <person name="Kimball J.A."/>
            <person name="Haas M.W."/>
            <person name="Macchietto M."/>
            <person name="Kono T."/>
            <person name="Duquette J."/>
            <person name="Shao M."/>
        </authorList>
    </citation>
    <scope>NUCLEOTIDE SEQUENCE</scope>
    <source>
        <tissue evidence="2">Fresh leaf tissue</tissue>
    </source>
</reference>
<name>A0A8J5WPQ4_ZIZPA</name>
<feature type="region of interest" description="Disordered" evidence="1">
    <location>
        <begin position="52"/>
        <end position="72"/>
    </location>
</feature>
<dbReference type="EMBL" id="JAAALK010000080">
    <property type="protein sequence ID" value="KAG8091774.1"/>
    <property type="molecule type" value="Genomic_DNA"/>
</dbReference>
<dbReference type="Proteomes" id="UP000729402">
    <property type="component" value="Unassembled WGS sequence"/>
</dbReference>
<gene>
    <name evidence="2" type="ORF">GUJ93_ZPchr0012g22235</name>
</gene>
<sequence>MLPGRSVFPHQATLPPSCPAVAWTLRRPIGLAGTVAQESCALSTSRCGRHARSLQRATARQQSRSPPEENRCIVTPQENQFRFF</sequence>
<reference evidence="2" key="1">
    <citation type="journal article" date="2021" name="bioRxiv">
        <title>Whole Genome Assembly and Annotation of Northern Wild Rice, Zizania palustris L., Supports a Whole Genome Duplication in the Zizania Genus.</title>
        <authorList>
            <person name="Haas M."/>
            <person name="Kono T."/>
            <person name="Macchietto M."/>
            <person name="Millas R."/>
            <person name="McGilp L."/>
            <person name="Shao M."/>
            <person name="Duquette J."/>
            <person name="Hirsch C.N."/>
            <person name="Kimball J."/>
        </authorList>
    </citation>
    <scope>NUCLEOTIDE SEQUENCE</scope>
    <source>
        <tissue evidence="2">Fresh leaf tissue</tissue>
    </source>
</reference>
<evidence type="ECO:0000313" key="3">
    <source>
        <dbReference type="Proteomes" id="UP000729402"/>
    </source>
</evidence>
<protein>
    <submittedName>
        <fullName evidence="2">Uncharacterized protein</fullName>
    </submittedName>
</protein>
<organism evidence="2 3">
    <name type="scientific">Zizania palustris</name>
    <name type="common">Northern wild rice</name>
    <dbReference type="NCBI Taxonomy" id="103762"/>
    <lineage>
        <taxon>Eukaryota</taxon>
        <taxon>Viridiplantae</taxon>
        <taxon>Streptophyta</taxon>
        <taxon>Embryophyta</taxon>
        <taxon>Tracheophyta</taxon>
        <taxon>Spermatophyta</taxon>
        <taxon>Magnoliopsida</taxon>
        <taxon>Liliopsida</taxon>
        <taxon>Poales</taxon>
        <taxon>Poaceae</taxon>
        <taxon>BOP clade</taxon>
        <taxon>Oryzoideae</taxon>
        <taxon>Oryzeae</taxon>
        <taxon>Zizaniinae</taxon>
        <taxon>Zizania</taxon>
    </lineage>
</organism>
<proteinExistence type="predicted"/>
<evidence type="ECO:0000313" key="2">
    <source>
        <dbReference type="EMBL" id="KAG8091774.1"/>
    </source>
</evidence>